<protein>
    <submittedName>
        <fullName evidence="1">Uncharacterized protein</fullName>
    </submittedName>
</protein>
<sequence length="1545" mass="170656">MSSIRALTKTPIDRDLFLTQAVWDGDIQLLSRFIDFLDSKHPEGWSWSQYYPDGVGRILSLAAACNLKSLQYLVKRYPLWPGSSEDAAPQSVLDHGFYSLGNVRYAAAFADLKNGELVMSALVGGRYDCASFLLRQYRPPLFKGGFLLRGNLVCYASAPILQFLLDHGACLGVDPLHHVASLAGLPDVLVFDAIVQRGFGVDSPRHAFEDSPVGEVLTPLHAACDSLQPANVEALLRLGANSNGISQSTWIRKVPLMTEFQYYSPHPILALLFSSQWDIMARDDYHPIAQRFLKCFQSLLRYGARTVIQLDNGSTLEILVHRIWRILYQSFDQNQGVQSLFFFLENLSLPPSDEVCLMVSAVDPTREGRDDGQESLLLIQLFRDYQEKYGDLPGPAQLRGSDLLFLPDRLELNQTNVKIPCTFESDDIRVQRRRKRSPKASLSSVAQGTNTPIATGAGQQFDCGFVGNNELNYARNTALNFGIDTLPSSFSDSTIISNQPLPDGVIVTTTQSPMPTSSLLSYPNFEFELSPEGTSFLDSIFLQGHGVIEPTTNWDSIPTQALQLTNEPQNDLAVTESPYGFLDIEPGTLDTAIDSYFTFASVALPVLSKEGFMTDYKSHLSSPALVYAVACRGCPFIQTTEKWMIQQRLASRFRETFLQAQSTVTGQNVVRLDDLEALALMVDFEYESSECFSSPLQSQLQNLLLTHDSLVVMTLQYRIETRILAAGMYATLSEATQRQTLLFWYVYGWDAFFSLDRRAASRIRDDDIDLSTQSHEYESQGYFDAILSLAGIARKMARTLCGPVARRKGARCQDIENLYKQLEEWHTDICPSALQIQPPSRAGSQREGTSSLEACVSQYGIEERGSLMGQIIDMRVKYETLQAAYKIVEVAQWIEKLTVSQPTSTSVITHVMTDLAPGVIRNICAGASNWLSGRAKEIFHPPSHGILNFATGRPDYVFGGGNTAGLSREQARSWMESLSTLRNIAATATSHRDTEQLVKRLDQQIGSLKELFSRHEGHSDFGDFGANTSSISITLVSTKDDEDMPFFDFHYSSPFLNHSTGGTDHVTKNSIYRIGSISKLFTAYTLLVGYGWESWDRPVTRYVPELRAAALSNTRQPIEDAYWDEITIGDLASQLSGIGRDYANGDLASQNFPWMEAGLPELSNNDVPHCGGNSSLPPCNRREYFKAMLQRHPVFAPHTTPVYSNIGFRMLGYVLEAMGGTSYAALLQSKVLRPLGLTDTSGTLPPNRGSWVIPSGNETGFHYNYGEDTPTAGIYSSSDNLARLGRSILLNKQLSDLDTRKWMKPTSHTSSLFASVGGPWEIWRTKSQITSGRVVDLYTKSGSVGQYTSQLILLPDYGVSLSILVAGSSSGSVITISTEMVLQSLIPVLENVTISEACDKICGTYESSRPNTNSSITVAADASGLYLDRWVNQGVDIKAVAEAYAIGTGSPSVRAVRIQATNLQDLGDIEQGGRQVAYRISFDTSSEGTPGPPRILDPNAHQWSSTDSPLYGGIGVDDFVVHFDTNGTAVMIEPRVVRDILQRSQ</sequence>
<accession>A0ACC2JPQ5</accession>
<gene>
    <name evidence="1" type="ORF">O1611_g4147</name>
</gene>
<evidence type="ECO:0000313" key="2">
    <source>
        <dbReference type="Proteomes" id="UP001153332"/>
    </source>
</evidence>
<evidence type="ECO:0000313" key="1">
    <source>
        <dbReference type="EMBL" id="KAJ8129483.1"/>
    </source>
</evidence>
<organism evidence="1 2">
    <name type="scientific">Lasiodiplodia mahajangana</name>
    <dbReference type="NCBI Taxonomy" id="1108764"/>
    <lineage>
        <taxon>Eukaryota</taxon>
        <taxon>Fungi</taxon>
        <taxon>Dikarya</taxon>
        <taxon>Ascomycota</taxon>
        <taxon>Pezizomycotina</taxon>
        <taxon>Dothideomycetes</taxon>
        <taxon>Dothideomycetes incertae sedis</taxon>
        <taxon>Botryosphaeriales</taxon>
        <taxon>Botryosphaeriaceae</taxon>
        <taxon>Lasiodiplodia</taxon>
    </lineage>
</organism>
<dbReference type="EMBL" id="JAPUUL010000749">
    <property type="protein sequence ID" value="KAJ8129483.1"/>
    <property type="molecule type" value="Genomic_DNA"/>
</dbReference>
<proteinExistence type="predicted"/>
<keyword evidence="2" id="KW-1185">Reference proteome</keyword>
<reference evidence="1" key="1">
    <citation type="submission" date="2022-12" db="EMBL/GenBank/DDBJ databases">
        <title>Genome Sequence of Lasiodiplodia mahajangana.</title>
        <authorList>
            <person name="Buettner E."/>
        </authorList>
    </citation>
    <scope>NUCLEOTIDE SEQUENCE</scope>
    <source>
        <strain evidence="1">VT137</strain>
    </source>
</reference>
<dbReference type="Proteomes" id="UP001153332">
    <property type="component" value="Unassembled WGS sequence"/>
</dbReference>
<comment type="caution">
    <text evidence="1">The sequence shown here is derived from an EMBL/GenBank/DDBJ whole genome shotgun (WGS) entry which is preliminary data.</text>
</comment>
<name>A0ACC2JPQ5_9PEZI</name>